<dbReference type="Proteomes" id="UP000087766">
    <property type="component" value="Chromosome 8"/>
</dbReference>
<proteinExistence type="predicted"/>
<dbReference type="GeneID" id="111242290"/>
<reference evidence="2" key="1">
    <citation type="journal article" date="2014" name="Nat. Commun.">
        <title>Genome sequence of mungbean and insights into evolution within Vigna species.</title>
        <authorList>
            <person name="Kang Y.J."/>
            <person name="Kim S.K."/>
            <person name="Kim M.Y."/>
            <person name="Lestari P."/>
            <person name="Kim K.H."/>
            <person name="Ha B.K."/>
            <person name="Jun T.H."/>
            <person name="Hwang W.J."/>
            <person name="Lee T."/>
            <person name="Lee J."/>
            <person name="Shim S."/>
            <person name="Yoon M.Y."/>
            <person name="Jang Y.E."/>
            <person name="Han K.S."/>
            <person name="Taeprayoon P."/>
            <person name="Yoon N."/>
            <person name="Somta P."/>
            <person name="Tanya P."/>
            <person name="Kim K.S."/>
            <person name="Gwag J.G."/>
            <person name="Moon J.K."/>
            <person name="Lee Y.H."/>
            <person name="Park B.S."/>
            <person name="Bombarely A."/>
            <person name="Doyle J.J."/>
            <person name="Jackson S.A."/>
            <person name="Schafleitner R."/>
            <person name="Srinives P."/>
            <person name="Varshney R.K."/>
            <person name="Lee S.H."/>
        </authorList>
    </citation>
    <scope>NUCLEOTIDE SEQUENCE [LARGE SCALE GENOMIC DNA]</scope>
    <source>
        <strain evidence="2">cv. VC1973A</strain>
    </source>
</reference>
<protein>
    <submittedName>
        <fullName evidence="3">ABC transporter G family member 24-like</fullName>
    </submittedName>
</protein>
<name>A0A3Q0FAA7_VIGRR</name>
<feature type="non-terminal residue" evidence="3">
    <location>
        <position position="160"/>
    </location>
</feature>
<evidence type="ECO:0000256" key="1">
    <source>
        <dbReference type="SAM" id="SignalP"/>
    </source>
</evidence>
<keyword evidence="2" id="KW-1185">Reference proteome</keyword>
<keyword evidence="1" id="KW-0732">Signal</keyword>
<dbReference type="OrthoDB" id="1743064at2759"/>
<dbReference type="AlphaFoldDB" id="A0A3Q0FAA7"/>
<dbReference type="RefSeq" id="XP_022640546.1">
    <property type="nucleotide sequence ID" value="XM_022784825.1"/>
</dbReference>
<evidence type="ECO:0000313" key="3">
    <source>
        <dbReference type="RefSeq" id="XP_022640546.1"/>
    </source>
</evidence>
<reference evidence="3" key="2">
    <citation type="submission" date="2025-08" db="UniProtKB">
        <authorList>
            <consortium name="RefSeq"/>
        </authorList>
    </citation>
    <scope>IDENTIFICATION</scope>
    <source>
        <tissue evidence="3">Leaf</tissue>
    </source>
</reference>
<feature type="chain" id="PRO_5018250151" evidence="1">
    <location>
        <begin position="30"/>
        <end position="160"/>
    </location>
</feature>
<accession>A0A3Q0FAA7</accession>
<dbReference type="KEGG" id="vra:111242290"/>
<gene>
    <name evidence="3" type="primary">LOC111242290</name>
</gene>
<dbReference type="STRING" id="3916.A0A3Q0FAA7"/>
<evidence type="ECO:0000313" key="2">
    <source>
        <dbReference type="Proteomes" id="UP000087766"/>
    </source>
</evidence>
<organism evidence="2 3">
    <name type="scientific">Vigna radiata var. radiata</name>
    <name type="common">Mung bean</name>
    <name type="synonym">Phaseolus aureus</name>
    <dbReference type="NCBI Taxonomy" id="3916"/>
    <lineage>
        <taxon>Eukaryota</taxon>
        <taxon>Viridiplantae</taxon>
        <taxon>Streptophyta</taxon>
        <taxon>Embryophyta</taxon>
        <taxon>Tracheophyta</taxon>
        <taxon>Spermatophyta</taxon>
        <taxon>Magnoliopsida</taxon>
        <taxon>eudicotyledons</taxon>
        <taxon>Gunneridae</taxon>
        <taxon>Pentapetalae</taxon>
        <taxon>rosids</taxon>
        <taxon>fabids</taxon>
        <taxon>Fabales</taxon>
        <taxon>Fabaceae</taxon>
        <taxon>Papilionoideae</taxon>
        <taxon>50 kb inversion clade</taxon>
        <taxon>NPAAA clade</taxon>
        <taxon>indigoferoid/millettioid clade</taxon>
        <taxon>Phaseoleae</taxon>
        <taxon>Vigna</taxon>
    </lineage>
</organism>
<sequence>MCRWSTNSKHLWVPIVLFSLFLWMTQLQCQQMNDYDQIDSPAVLPLVTQLVYSQISNLTSIISQEISRESTFCVKDPDADWNQAFNFSTDLDFLASCIKKTRGDIAKRLCTAAEVKFFLDSLLGKSDGPVVISQARRLILKIPRRYLQELQTVNHVVKAS</sequence>
<feature type="signal peptide" evidence="1">
    <location>
        <begin position="1"/>
        <end position="29"/>
    </location>
</feature>